<accession>A0AAV2APG4</accession>
<name>A0AAV2APG4_9ARAC</name>
<organism evidence="1 2">
    <name type="scientific">Larinioides sclopetarius</name>
    <dbReference type="NCBI Taxonomy" id="280406"/>
    <lineage>
        <taxon>Eukaryota</taxon>
        <taxon>Metazoa</taxon>
        <taxon>Ecdysozoa</taxon>
        <taxon>Arthropoda</taxon>
        <taxon>Chelicerata</taxon>
        <taxon>Arachnida</taxon>
        <taxon>Araneae</taxon>
        <taxon>Araneomorphae</taxon>
        <taxon>Entelegynae</taxon>
        <taxon>Araneoidea</taxon>
        <taxon>Araneidae</taxon>
        <taxon>Larinioides</taxon>
    </lineage>
</organism>
<sequence length="122" mass="13647">MQMLSTAGFPLRKWASNSTELMEAIHPDLRSSSTSLSIDSDKTVKPLVSFGILHQTCSSSKVNPSSPKDSLTKRTLLSAIAKIFDPVGWLSPITINHKKNLLDYFLKTRKSNRKETVTDQKR</sequence>
<dbReference type="Pfam" id="PF05380">
    <property type="entry name" value="Peptidase_A17"/>
    <property type="match status" value="1"/>
</dbReference>
<dbReference type="AlphaFoldDB" id="A0AAV2APG4"/>
<dbReference type="Proteomes" id="UP001497382">
    <property type="component" value="Unassembled WGS sequence"/>
</dbReference>
<comment type="caution">
    <text evidence="1">The sequence shown here is derived from an EMBL/GenBank/DDBJ whole genome shotgun (WGS) entry which is preliminary data.</text>
</comment>
<dbReference type="EMBL" id="CAXIEN010000195">
    <property type="protein sequence ID" value="CAL1285804.1"/>
    <property type="molecule type" value="Genomic_DNA"/>
</dbReference>
<evidence type="ECO:0000313" key="2">
    <source>
        <dbReference type="Proteomes" id="UP001497382"/>
    </source>
</evidence>
<proteinExistence type="predicted"/>
<reference evidence="1 2" key="1">
    <citation type="submission" date="2024-04" db="EMBL/GenBank/DDBJ databases">
        <authorList>
            <person name="Rising A."/>
            <person name="Reimegard J."/>
            <person name="Sonavane S."/>
            <person name="Akerstrom W."/>
            <person name="Nylinder S."/>
            <person name="Hedman E."/>
            <person name="Kallberg Y."/>
        </authorList>
    </citation>
    <scope>NUCLEOTIDE SEQUENCE [LARGE SCALE GENOMIC DNA]</scope>
</reference>
<dbReference type="InterPro" id="IPR008042">
    <property type="entry name" value="Retrotrans_Pao"/>
</dbReference>
<keyword evidence="2" id="KW-1185">Reference proteome</keyword>
<protein>
    <submittedName>
        <fullName evidence="1">Uncharacterized protein</fullName>
    </submittedName>
</protein>
<evidence type="ECO:0000313" key="1">
    <source>
        <dbReference type="EMBL" id="CAL1285804.1"/>
    </source>
</evidence>
<gene>
    <name evidence="1" type="ORF">LARSCL_LOCUS13933</name>
</gene>